<reference evidence="7 8" key="1">
    <citation type="submission" date="2019-08" db="EMBL/GenBank/DDBJ databases">
        <title>Complete genome sequence of Candidatus Uab amorphum.</title>
        <authorList>
            <person name="Shiratori T."/>
            <person name="Suzuki S."/>
            <person name="Kakizawa Y."/>
            <person name="Ishida K."/>
        </authorList>
    </citation>
    <scope>NUCLEOTIDE SEQUENCE [LARGE SCALE GENOMIC DNA]</scope>
    <source>
        <strain evidence="7 8">SRT547</strain>
    </source>
</reference>
<feature type="repeat" description="TPR" evidence="3">
    <location>
        <begin position="971"/>
        <end position="1004"/>
    </location>
</feature>
<dbReference type="Pfam" id="PF13432">
    <property type="entry name" value="TPR_16"/>
    <property type="match status" value="1"/>
</dbReference>
<keyword evidence="8" id="KW-1185">Reference proteome</keyword>
<sequence length="1012" mass="115239">MTQSLDDAFCNYVISQEIISKETISFVKDKYPSVCVREALLLDDQLQIEYYTATVSILNEQNFAKSDISEYWDKRFIAHIKKIEFLTDQQIAKFQEKCLGKSISFRELLVVTGILPTDEYINMFHELLVEHTPNSPSEFGTSEMEFIEKTIDSMESSLKKSSAEPDASEKTVNPDLFSPSKTEDASTQTLNMVEPPVTNNVEHDASAMTVDAVEGPIRITPDNYFENDASAMTVDSVVPPITPQDNFLDTGASHQQHDASAMTIDAVEPPLVPQENFLKADGSCEEYDASAMTVDAVEPPLTPQENSSGPNQESDASAMTVDAVEPPFVQQRNSYFDDGIGNDVSAMTVDAVESPVAQSNSYFDESKMSSSYFSGEQEPEKEENIDTAKTIASDITFSEYMESLNDEKATGHIESPAMNTTFTEQTLDKSKSYKNKETQRDLSSIEIIEPASPNPPCDASSETLIENLTTDNLMVVEDRVETVKEEARDEEATLDMNSQDINVMLQEKQDIDVSAKTVQSDSDFDSYGNTVIDANIHGKNREMEDAFPSSIVEQIDGLDEKTTNLTNLIREMRESQVLQVPPGFAKRKSFAGGVIVVFLLVVSAGTYVWFNLPKKAGATEDWESLKAENEKLRNALQQKQQTSIYYDEQQYDLAIGELLKQENITPQQQFLLAKCYYRTQRYQEAEKILRKLTKLYADNKRYTFFFAKILTALEEEPVKIFEFYNRAQKLGFPEDLVLLEKLNINVRYDLIDAEEFEKKCAELPKDLLKVTEIKGHFYSKQKQWKKAVEAYNKLLEKQPLKKFYFARGKIHYEMSEWKLAYEDFRVSAKGAVFTAPSYYHIALILARVNKNKKKAFFYFRNAIEHDASRSEYFQQRGWLFFTEKQYANSVKDFEAALKRDPQRKELHGYLALAYEKQGKKSLAEKTIQLALQDKTPEVFFVVSQYYRQVGEISKAISMAQKSIKLAPKTNWQAYELLGDIYQRKSQKKLAKDNWGKALEIKPYSKSLRGKIK</sequence>
<dbReference type="PANTHER" id="PTHR44858:SF1">
    <property type="entry name" value="UDP-N-ACETYLGLUCOSAMINE--PEPTIDE N-ACETYLGLUCOSAMINYLTRANSFERASE SPINDLY-RELATED"/>
    <property type="match status" value="1"/>
</dbReference>
<organism evidence="7 8">
    <name type="scientific">Uabimicrobium amorphum</name>
    <dbReference type="NCBI Taxonomy" id="2596890"/>
    <lineage>
        <taxon>Bacteria</taxon>
        <taxon>Pseudomonadati</taxon>
        <taxon>Planctomycetota</taxon>
        <taxon>Candidatus Uabimicrobiia</taxon>
        <taxon>Candidatus Uabimicrobiales</taxon>
        <taxon>Candidatus Uabimicrobiaceae</taxon>
        <taxon>Candidatus Uabimicrobium</taxon>
    </lineage>
</organism>
<dbReference type="Pfam" id="PF12895">
    <property type="entry name" value="ANAPC3"/>
    <property type="match status" value="1"/>
</dbReference>
<dbReference type="PROSITE" id="PS50005">
    <property type="entry name" value="TPR"/>
    <property type="match status" value="4"/>
</dbReference>
<feature type="region of interest" description="Disordered" evidence="5">
    <location>
        <begin position="155"/>
        <end position="189"/>
    </location>
</feature>
<evidence type="ECO:0000313" key="7">
    <source>
        <dbReference type="EMBL" id="BBM85566.1"/>
    </source>
</evidence>
<dbReference type="InterPro" id="IPR050498">
    <property type="entry name" value="Ycf3"/>
</dbReference>
<keyword evidence="6" id="KW-0472">Membrane</keyword>
<dbReference type="RefSeq" id="WP_151969662.1">
    <property type="nucleotide sequence ID" value="NZ_AP019860.1"/>
</dbReference>
<dbReference type="Gene3D" id="1.25.40.10">
    <property type="entry name" value="Tetratricopeptide repeat domain"/>
    <property type="match status" value="3"/>
</dbReference>
<feature type="transmembrane region" description="Helical" evidence="6">
    <location>
        <begin position="590"/>
        <end position="610"/>
    </location>
</feature>
<dbReference type="InterPro" id="IPR019734">
    <property type="entry name" value="TPR_rpt"/>
</dbReference>
<evidence type="ECO:0000256" key="4">
    <source>
        <dbReference type="SAM" id="Coils"/>
    </source>
</evidence>
<dbReference type="SUPFAM" id="SSF48452">
    <property type="entry name" value="TPR-like"/>
    <property type="match status" value="2"/>
</dbReference>
<feature type="repeat" description="TPR" evidence="3">
    <location>
        <begin position="768"/>
        <end position="801"/>
    </location>
</feature>
<feature type="repeat" description="TPR" evidence="3">
    <location>
        <begin position="870"/>
        <end position="903"/>
    </location>
</feature>
<evidence type="ECO:0000313" key="8">
    <source>
        <dbReference type="Proteomes" id="UP000326354"/>
    </source>
</evidence>
<keyword evidence="4" id="KW-0175">Coiled coil</keyword>
<feature type="coiled-coil region" evidence="4">
    <location>
        <begin position="615"/>
        <end position="642"/>
    </location>
</feature>
<keyword evidence="6" id="KW-0812">Transmembrane</keyword>
<name>A0A5S9F4A1_UABAM</name>
<accession>A0A5S9F4A1</accession>
<dbReference type="SMART" id="SM00028">
    <property type="entry name" value="TPR"/>
    <property type="match status" value="6"/>
</dbReference>
<feature type="compositionally biased region" description="Basic and acidic residues" evidence="5">
    <location>
        <begin position="155"/>
        <end position="169"/>
    </location>
</feature>
<feature type="region of interest" description="Disordered" evidence="5">
    <location>
        <begin position="299"/>
        <end position="318"/>
    </location>
</feature>
<gene>
    <name evidence="7" type="ORF">UABAM_03936</name>
</gene>
<dbReference type="InterPro" id="IPR011990">
    <property type="entry name" value="TPR-like_helical_dom_sf"/>
</dbReference>
<keyword evidence="1" id="KW-0677">Repeat</keyword>
<keyword evidence="2 3" id="KW-0802">TPR repeat</keyword>
<dbReference type="PANTHER" id="PTHR44858">
    <property type="entry name" value="TETRATRICOPEPTIDE REPEAT PROTEIN 6"/>
    <property type="match status" value="1"/>
</dbReference>
<feature type="compositionally biased region" description="Polar residues" evidence="5">
    <location>
        <begin position="303"/>
        <end position="317"/>
    </location>
</feature>
<dbReference type="Proteomes" id="UP000326354">
    <property type="component" value="Chromosome"/>
</dbReference>
<evidence type="ECO:0008006" key="9">
    <source>
        <dbReference type="Google" id="ProtNLM"/>
    </source>
</evidence>
<evidence type="ECO:0000256" key="1">
    <source>
        <dbReference type="ARBA" id="ARBA00022737"/>
    </source>
</evidence>
<dbReference type="KEGG" id="uam:UABAM_03936"/>
<dbReference type="AlphaFoldDB" id="A0A5S9F4A1"/>
<protein>
    <recommendedName>
        <fullName evidence="9">Tetratricopeptide repeat protein</fullName>
    </recommendedName>
</protein>
<feature type="repeat" description="TPR" evidence="3">
    <location>
        <begin position="936"/>
        <end position="969"/>
    </location>
</feature>
<evidence type="ECO:0000256" key="2">
    <source>
        <dbReference type="ARBA" id="ARBA00022803"/>
    </source>
</evidence>
<evidence type="ECO:0000256" key="6">
    <source>
        <dbReference type="SAM" id="Phobius"/>
    </source>
</evidence>
<evidence type="ECO:0000256" key="5">
    <source>
        <dbReference type="SAM" id="MobiDB-lite"/>
    </source>
</evidence>
<proteinExistence type="predicted"/>
<dbReference type="OrthoDB" id="229305at2"/>
<evidence type="ECO:0000256" key="3">
    <source>
        <dbReference type="PROSITE-ProRule" id="PRU00339"/>
    </source>
</evidence>
<dbReference type="EMBL" id="AP019860">
    <property type="protein sequence ID" value="BBM85566.1"/>
    <property type="molecule type" value="Genomic_DNA"/>
</dbReference>
<keyword evidence="6" id="KW-1133">Transmembrane helix</keyword>